<comment type="caution">
    <text evidence="1">The sequence shown here is derived from an EMBL/GenBank/DDBJ whole genome shotgun (WGS) entry which is preliminary data.</text>
</comment>
<name>A0AAN7A4J2_9PEZI</name>
<proteinExistence type="predicted"/>
<dbReference type="InterPro" id="IPR043519">
    <property type="entry name" value="NT_sf"/>
</dbReference>
<evidence type="ECO:0000313" key="1">
    <source>
        <dbReference type="EMBL" id="KAK4173783.1"/>
    </source>
</evidence>
<evidence type="ECO:0000313" key="2">
    <source>
        <dbReference type="Proteomes" id="UP001302321"/>
    </source>
</evidence>
<reference evidence="1" key="2">
    <citation type="submission" date="2023-05" db="EMBL/GenBank/DDBJ databases">
        <authorList>
            <consortium name="Lawrence Berkeley National Laboratory"/>
            <person name="Steindorff A."/>
            <person name="Hensen N."/>
            <person name="Bonometti L."/>
            <person name="Westerberg I."/>
            <person name="Brannstrom I.O."/>
            <person name="Guillou S."/>
            <person name="Cros-Aarteil S."/>
            <person name="Calhoun S."/>
            <person name="Haridas S."/>
            <person name="Kuo A."/>
            <person name="Mondo S."/>
            <person name="Pangilinan J."/>
            <person name="Riley R."/>
            <person name="Labutti K."/>
            <person name="Andreopoulos B."/>
            <person name="Lipzen A."/>
            <person name="Chen C."/>
            <person name="Yanf M."/>
            <person name="Daum C."/>
            <person name="Ng V."/>
            <person name="Clum A."/>
            <person name="Ohm R."/>
            <person name="Martin F."/>
            <person name="Silar P."/>
            <person name="Natvig D."/>
            <person name="Lalanne C."/>
            <person name="Gautier V."/>
            <person name="Ament-Velasquez S.L."/>
            <person name="Kruys A."/>
            <person name="Hutchinson M.I."/>
            <person name="Powell A.J."/>
            <person name="Barry K."/>
            <person name="Miller A.N."/>
            <person name="Grigoriev I.V."/>
            <person name="Debuchy R."/>
            <person name="Gladieux P."/>
            <person name="Thoren M.H."/>
            <person name="Johannesson H."/>
        </authorList>
    </citation>
    <scope>NUCLEOTIDE SEQUENCE</scope>
    <source>
        <strain evidence="1">CBS 892.96</strain>
    </source>
</reference>
<dbReference type="Proteomes" id="UP001302321">
    <property type="component" value="Unassembled WGS sequence"/>
</dbReference>
<keyword evidence="2" id="KW-1185">Reference proteome</keyword>
<evidence type="ECO:0008006" key="3">
    <source>
        <dbReference type="Google" id="ProtNLM"/>
    </source>
</evidence>
<dbReference type="Gene3D" id="3.30.460.10">
    <property type="entry name" value="Beta Polymerase, domain 2"/>
    <property type="match status" value="1"/>
</dbReference>
<feature type="non-terminal residue" evidence="1">
    <location>
        <position position="139"/>
    </location>
</feature>
<gene>
    <name evidence="1" type="ORF">QBC36DRAFT_164359</name>
</gene>
<reference evidence="1" key="1">
    <citation type="journal article" date="2023" name="Mol. Phylogenet. Evol.">
        <title>Genome-scale phylogeny and comparative genomics of the fungal order Sordariales.</title>
        <authorList>
            <person name="Hensen N."/>
            <person name="Bonometti L."/>
            <person name="Westerberg I."/>
            <person name="Brannstrom I.O."/>
            <person name="Guillou S."/>
            <person name="Cros-Aarteil S."/>
            <person name="Calhoun S."/>
            <person name="Haridas S."/>
            <person name="Kuo A."/>
            <person name="Mondo S."/>
            <person name="Pangilinan J."/>
            <person name="Riley R."/>
            <person name="LaButti K."/>
            <person name="Andreopoulos B."/>
            <person name="Lipzen A."/>
            <person name="Chen C."/>
            <person name="Yan M."/>
            <person name="Daum C."/>
            <person name="Ng V."/>
            <person name="Clum A."/>
            <person name="Steindorff A."/>
            <person name="Ohm R.A."/>
            <person name="Martin F."/>
            <person name="Silar P."/>
            <person name="Natvig D.O."/>
            <person name="Lalanne C."/>
            <person name="Gautier V."/>
            <person name="Ament-Velasquez S.L."/>
            <person name="Kruys A."/>
            <person name="Hutchinson M.I."/>
            <person name="Powell A.J."/>
            <person name="Barry K."/>
            <person name="Miller A.N."/>
            <person name="Grigoriev I.V."/>
            <person name="Debuchy R."/>
            <person name="Gladieux P."/>
            <person name="Hiltunen Thoren M."/>
            <person name="Johannesson H."/>
        </authorList>
    </citation>
    <scope>NUCLEOTIDE SEQUENCE</scope>
    <source>
        <strain evidence="1">CBS 892.96</strain>
    </source>
</reference>
<accession>A0AAN7A4J2</accession>
<dbReference type="SUPFAM" id="SSF81301">
    <property type="entry name" value="Nucleotidyltransferase"/>
    <property type="match status" value="1"/>
</dbReference>
<protein>
    <recommendedName>
        <fullName evidence="3">Polymerase nucleotidyl transferase domain-containing protein</fullName>
    </recommendedName>
</protein>
<sequence length="139" mass="15194">MYDHHKASIAKITAYFEADLTAMGLILTGSIAHGFDCPGSDINVLIVVSDGDFARRLETGNLIMVSHDLCTYEGGGGCRRKYASLSLINQTAEKGSELARWAYNGAKVLFSRFESPNMLENAIKNIASYQPEGKEEQSL</sequence>
<dbReference type="EMBL" id="MU866320">
    <property type="protein sequence ID" value="KAK4173783.1"/>
    <property type="molecule type" value="Genomic_DNA"/>
</dbReference>
<dbReference type="AlphaFoldDB" id="A0AAN7A4J2"/>
<organism evidence="1 2">
    <name type="scientific">Triangularia setosa</name>
    <dbReference type="NCBI Taxonomy" id="2587417"/>
    <lineage>
        <taxon>Eukaryota</taxon>
        <taxon>Fungi</taxon>
        <taxon>Dikarya</taxon>
        <taxon>Ascomycota</taxon>
        <taxon>Pezizomycotina</taxon>
        <taxon>Sordariomycetes</taxon>
        <taxon>Sordariomycetidae</taxon>
        <taxon>Sordariales</taxon>
        <taxon>Podosporaceae</taxon>
        <taxon>Triangularia</taxon>
    </lineage>
</organism>